<dbReference type="PANTHER" id="PTHR34666:SF1">
    <property type="entry name" value="OS02G0554800 PROTEIN"/>
    <property type="match status" value="1"/>
</dbReference>
<keyword evidence="2" id="KW-1185">Reference proteome</keyword>
<organism evidence="1 2">
    <name type="scientific">Morella rubra</name>
    <name type="common">Chinese bayberry</name>
    <dbReference type="NCBI Taxonomy" id="262757"/>
    <lineage>
        <taxon>Eukaryota</taxon>
        <taxon>Viridiplantae</taxon>
        <taxon>Streptophyta</taxon>
        <taxon>Embryophyta</taxon>
        <taxon>Tracheophyta</taxon>
        <taxon>Spermatophyta</taxon>
        <taxon>Magnoliopsida</taxon>
        <taxon>eudicotyledons</taxon>
        <taxon>Gunneridae</taxon>
        <taxon>Pentapetalae</taxon>
        <taxon>rosids</taxon>
        <taxon>fabids</taxon>
        <taxon>Fagales</taxon>
        <taxon>Myricaceae</taxon>
        <taxon>Morella</taxon>
    </lineage>
</organism>
<dbReference type="PANTHER" id="PTHR34666">
    <property type="entry name" value="EXPRESSED PROTEIN"/>
    <property type="match status" value="1"/>
</dbReference>
<sequence>MLTDEFSFPKVTANTFNHQLLISPSAWHVSSLVYPACNPDEDRGVGEGFSRKSFSYFESEIKTEVDGTERRESEEKMDMLWEEFNEELQRVSSMDKRKQAEKLSRSIGSESQYEGGATEEIELCCLQALKTSKTSKRPNTVVGIKVLKKLCLLRKLRSRRNPS</sequence>
<proteinExistence type="predicted"/>
<dbReference type="Proteomes" id="UP000516437">
    <property type="component" value="Unassembled WGS sequence"/>
</dbReference>
<comment type="caution">
    <text evidence="1">The sequence shown here is derived from an EMBL/GenBank/DDBJ whole genome shotgun (WGS) entry which is preliminary data.</text>
</comment>
<dbReference type="EMBL" id="RXIC02000008">
    <property type="protein sequence ID" value="KAB1228192.1"/>
    <property type="molecule type" value="Genomic_DNA"/>
</dbReference>
<accession>A0A6A1WSD6</accession>
<dbReference type="OrthoDB" id="1917400at2759"/>
<evidence type="ECO:0000313" key="1">
    <source>
        <dbReference type="EMBL" id="KAB1228192.1"/>
    </source>
</evidence>
<reference evidence="1 2" key="1">
    <citation type="journal article" date="2019" name="Plant Biotechnol. J.">
        <title>The red bayberry genome and genetic basis of sex determination.</title>
        <authorList>
            <person name="Jia H.M."/>
            <person name="Jia H.J."/>
            <person name="Cai Q.L."/>
            <person name="Wang Y."/>
            <person name="Zhao H.B."/>
            <person name="Yang W.F."/>
            <person name="Wang G.Y."/>
            <person name="Li Y.H."/>
            <person name="Zhan D.L."/>
            <person name="Shen Y.T."/>
            <person name="Niu Q.F."/>
            <person name="Chang L."/>
            <person name="Qiu J."/>
            <person name="Zhao L."/>
            <person name="Xie H.B."/>
            <person name="Fu W.Y."/>
            <person name="Jin J."/>
            <person name="Li X.W."/>
            <person name="Jiao Y."/>
            <person name="Zhou C.C."/>
            <person name="Tu T."/>
            <person name="Chai C.Y."/>
            <person name="Gao J.L."/>
            <person name="Fan L.J."/>
            <person name="van de Weg E."/>
            <person name="Wang J.Y."/>
            <person name="Gao Z.S."/>
        </authorList>
    </citation>
    <scope>NUCLEOTIDE SEQUENCE [LARGE SCALE GENOMIC DNA]</scope>
    <source>
        <tissue evidence="1">Leaves</tissue>
    </source>
</reference>
<dbReference type="AlphaFoldDB" id="A0A6A1WSD6"/>
<gene>
    <name evidence="1" type="ORF">CJ030_MR5G008789</name>
</gene>
<evidence type="ECO:0000313" key="2">
    <source>
        <dbReference type="Proteomes" id="UP000516437"/>
    </source>
</evidence>
<protein>
    <submittedName>
        <fullName evidence="1">Uncharacterized protein</fullName>
    </submittedName>
</protein>
<name>A0A6A1WSD6_9ROSI</name>